<organism evidence="4 5">
    <name type="scientific">Paracoccus aurantiacus</name>
    <dbReference type="NCBI Taxonomy" id="2599412"/>
    <lineage>
        <taxon>Bacteria</taxon>
        <taxon>Pseudomonadati</taxon>
        <taxon>Pseudomonadota</taxon>
        <taxon>Alphaproteobacteria</taxon>
        <taxon>Rhodobacterales</taxon>
        <taxon>Paracoccaceae</taxon>
        <taxon>Paracoccus</taxon>
    </lineage>
</organism>
<feature type="domain" description="PepSY" evidence="3">
    <location>
        <begin position="10"/>
        <end position="78"/>
    </location>
</feature>
<protein>
    <submittedName>
        <fullName evidence="4">PepSY domain-containing protein</fullName>
    </submittedName>
</protein>
<dbReference type="InterPro" id="IPR025711">
    <property type="entry name" value="PepSY"/>
</dbReference>
<feature type="region of interest" description="Disordered" evidence="1">
    <location>
        <begin position="77"/>
        <end position="143"/>
    </location>
</feature>
<evidence type="ECO:0000256" key="2">
    <source>
        <dbReference type="SAM" id="SignalP"/>
    </source>
</evidence>
<keyword evidence="2" id="KW-0732">Signal</keyword>
<evidence type="ECO:0000259" key="3">
    <source>
        <dbReference type="Pfam" id="PF13670"/>
    </source>
</evidence>
<accession>A0A5C6S463</accession>
<dbReference type="RefSeq" id="WP_147097849.1">
    <property type="nucleotide sequence ID" value="NZ_JBHUFH010000011.1"/>
</dbReference>
<evidence type="ECO:0000256" key="1">
    <source>
        <dbReference type="SAM" id="MobiDB-lite"/>
    </source>
</evidence>
<name>A0A5C6S463_9RHOB</name>
<gene>
    <name evidence="4" type="ORF">FQV27_09770</name>
</gene>
<dbReference type="EMBL" id="VOPL01000003">
    <property type="protein sequence ID" value="TXB69239.1"/>
    <property type="molecule type" value="Genomic_DNA"/>
</dbReference>
<comment type="caution">
    <text evidence="4">The sequence shown here is derived from an EMBL/GenBank/DDBJ whole genome shotgun (WGS) entry which is preliminary data.</text>
</comment>
<dbReference type="Proteomes" id="UP000321562">
    <property type="component" value="Unassembled WGS sequence"/>
</dbReference>
<reference evidence="4 5" key="1">
    <citation type="submission" date="2019-08" db="EMBL/GenBank/DDBJ databases">
        <authorList>
            <person name="Ye J."/>
        </authorList>
    </citation>
    <scope>NUCLEOTIDE SEQUENCE [LARGE SCALE GENOMIC DNA]</scope>
    <source>
        <strain evidence="4 5">TK008</strain>
    </source>
</reference>
<sequence length="143" mass="13503">MHHKFNLAVLATALAFGSVPAFAEVTAEQVTQSLEGQGYTSIEVAAPANGQIVARGTNADGVAVDVVYDSETGQVVSAEAADAAASSGAATGAAATDDGSAMTGSDTGAASSDTGAASSDMGATGSDAGAANAEDAANTATSG</sequence>
<dbReference type="Pfam" id="PF13670">
    <property type="entry name" value="PepSY_2"/>
    <property type="match status" value="1"/>
</dbReference>
<feature type="signal peptide" evidence="2">
    <location>
        <begin position="1"/>
        <end position="23"/>
    </location>
</feature>
<keyword evidence="5" id="KW-1185">Reference proteome</keyword>
<feature type="compositionally biased region" description="Low complexity" evidence="1">
    <location>
        <begin position="80"/>
        <end position="143"/>
    </location>
</feature>
<feature type="chain" id="PRO_5022904054" evidence="2">
    <location>
        <begin position="24"/>
        <end position="143"/>
    </location>
</feature>
<evidence type="ECO:0000313" key="4">
    <source>
        <dbReference type="EMBL" id="TXB69239.1"/>
    </source>
</evidence>
<dbReference type="AlphaFoldDB" id="A0A5C6S463"/>
<evidence type="ECO:0000313" key="5">
    <source>
        <dbReference type="Proteomes" id="UP000321562"/>
    </source>
</evidence>
<proteinExistence type="predicted"/>